<feature type="region of interest" description="Disordered" evidence="1">
    <location>
        <begin position="1"/>
        <end position="27"/>
    </location>
</feature>
<dbReference type="Proteomes" id="UP000676035">
    <property type="component" value="Unassembled WGS sequence"/>
</dbReference>
<dbReference type="Pfam" id="PF09669">
    <property type="entry name" value="Phage_pRha"/>
    <property type="match status" value="1"/>
</dbReference>
<organism evidence="2 3">
    <name type="scientific">Pseudomonas rustica</name>
    <dbReference type="NCBI Taxonomy" id="2827099"/>
    <lineage>
        <taxon>Bacteria</taxon>
        <taxon>Pseudomonadati</taxon>
        <taxon>Pseudomonadota</taxon>
        <taxon>Gammaproteobacteria</taxon>
        <taxon>Pseudomonadales</taxon>
        <taxon>Pseudomonadaceae</taxon>
        <taxon>Pseudomonas</taxon>
    </lineage>
</organism>
<sequence>MHQSIQTINTPASVATQFGNGENVSRTTMSSREIAELTGKAHFHVKRDVLSMLKDLGEDASNFGCIYLDPLNREQTEYMLDREHTDCLLTGYSAAMRMTVIRRWHELEAKSAQPVSMPSYAEALRLYADQIEQTAVLRIENHQQASKIHSMENLFKEGMTHTQFCKGLNGVNVMQVGKFLEGRNWLYNESKSGLRFRVASYARDKYMTEHQHEVTPHGKEPFVSFTPVLLKKGAVRLYDLYLAGELPMKKTWDGLFTHDKALKGAA</sequence>
<dbReference type="RefSeq" id="WP_212546414.1">
    <property type="nucleotide sequence ID" value="NZ_JAGYHF010000023.1"/>
</dbReference>
<evidence type="ECO:0000313" key="3">
    <source>
        <dbReference type="Proteomes" id="UP000676035"/>
    </source>
</evidence>
<dbReference type="EMBL" id="JAGYHF010000023">
    <property type="protein sequence ID" value="MBS4081812.1"/>
    <property type="molecule type" value="Genomic_DNA"/>
</dbReference>
<name>A0ABS5N7S1_9PSED</name>
<evidence type="ECO:0000256" key="1">
    <source>
        <dbReference type="SAM" id="MobiDB-lite"/>
    </source>
</evidence>
<keyword evidence="3" id="KW-1185">Reference proteome</keyword>
<gene>
    <name evidence="2" type="ORF">KFS80_26310</name>
</gene>
<reference evidence="2 3" key="1">
    <citation type="submission" date="2021-04" db="EMBL/GenBank/DDBJ databases">
        <title>Pseudomonas rustica sp. nov. isolated from raw milk.</title>
        <authorList>
            <person name="Fiedler G."/>
            <person name="Gieschler S."/>
            <person name="Kabisch J."/>
            <person name="Grimmler C."/>
            <person name="Brinks E."/>
            <person name="Wagner N."/>
            <person name="Hetzer B."/>
            <person name="Franz C.M.A.P."/>
            <person name="Boehnlein C."/>
        </authorList>
    </citation>
    <scope>NUCLEOTIDE SEQUENCE [LARGE SCALE GENOMIC DNA]</scope>
    <source>
        <strain evidence="2 3">MBT-4</strain>
    </source>
</reference>
<accession>A0ABS5N7S1</accession>
<comment type="caution">
    <text evidence="2">The sequence shown here is derived from an EMBL/GenBank/DDBJ whole genome shotgun (WGS) entry which is preliminary data.</text>
</comment>
<protein>
    <submittedName>
        <fullName evidence="2">Rha family transcriptional regulator</fullName>
    </submittedName>
</protein>
<dbReference type="InterPro" id="IPR014054">
    <property type="entry name" value="Phage_regulatory_Rha"/>
</dbReference>
<proteinExistence type="predicted"/>
<evidence type="ECO:0000313" key="2">
    <source>
        <dbReference type="EMBL" id="MBS4081812.1"/>
    </source>
</evidence>